<comment type="catalytic activity">
    <reaction evidence="9 11">
        <text>tRNA(Tyr) + L-tyrosine + ATP = L-tyrosyl-tRNA(Tyr) + AMP + diphosphate + H(+)</text>
        <dbReference type="Rhea" id="RHEA:10220"/>
        <dbReference type="Rhea" id="RHEA-COMP:9706"/>
        <dbReference type="Rhea" id="RHEA-COMP:9707"/>
        <dbReference type="ChEBI" id="CHEBI:15378"/>
        <dbReference type="ChEBI" id="CHEBI:30616"/>
        <dbReference type="ChEBI" id="CHEBI:33019"/>
        <dbReference type="ChEBI" id="CHEBI:58315"/>
        <dbReference type="ChEBI" id="CHEBI:78442"/>
        <dbReference type="ChEBI" id="CHEBI:78536"/>
        <dbReference type="ChEBI" id="CHEBI:456215"/>
        <dbReference type="EC" id="6.1.1.1"/>
    </reaction>
</comment>
<evidence type="ECO:0000256" key="11">
    <source>
        <dbReference type="HAMAP-Rule" id="MF_02006"/>
    </source>
</evidence>
<dbReference type="InterPro" id="IPR002305">
    <property type="entry name" value="aa-tRNA-synth_Ic"/>
</dbReference>
<keyword evidence="14" id="KW-1185">Reference proteome</keyword>
<dbReference type="EMBL" id="FUWJ01000001">
    <property type="protein sequence ID" value="SJZ55173.1"/>
    <property type="molecule type" value="Genomic_DNA"/>
</dbReference>
<dbReference type="Proteomes" id="UP000190092">
    <property type="component" value="Unassembled WGS sequence"/>
</dbReference>
<dbReference type="CDD" id="cd00805">
    <property type="entry name" value="TyrRS_core"/>
    <property type="match status" value="1"/>
</dbReference>
<evidence type="ECO:0000256" key="4">
    <source>
        <dbReference type="ARBA" id="ARBA00022741"/>
    </source>
</evidence>
<evidence type="ECO:0000256" key="7">
    <source>
        <dbReference type="ARBA" id="ARBA00022917"/>
    </source>
</evidence>
<organism evidence="13 14">
    <name type="scientific">Enhydrobacter aerosaccus</name>
    <dbReference type="NCBI Taxonomy" id="225324"/>
    <lineage>
        <taxon>Bacteria</taxon>
        <taxon>Pseudomonadati</taxon>
        <taxon>Pseudomonadota</taxon>
        <taxon>Alphaproteobacteria</taxon>
        <taxon>Hyphomicrobiales</taxon>
        <taxon>Enhydrobacter</taxon>
    </lineage>
</organism>
<dbReference type="SUPFAM" id="SSF52374">
    <property type="entry name" value="Nucleotidylyl transferase"/>
    <property type="match status" value="1"/>
</dbReference>
<keyword evidence="6 12" id="KW-0694">RNA-binding</keyword>
<dbReference type="Pfam" id="PF00579">
    <property type="entry name" value="tRNA-synt_1b"/>
    <property type="match status" value="1"/>
</dbReference>
<dbReference type="GO" id="GO:0004831">
    <property type="term" value="F:tyrosine-tRNA ligase activity"/>
    <property type="evidence" value="ECO:0007669"/>
    <property type="project" value="UniProtKB-UniRule"/>
</dbReference>
<dbReference type="InterPro" id="IPR024088">
    <property type="entry name" value="Tyr-tRNA-ligase_bac-type"/>
</dbReference>
<name>A0A1T4LK91_9HYPH</name>
<keyword evidence="2 11" id="KW-0963">Cytoplasm</keyword>
<accession>A0A1T4LK91</accession>
<comment type="subunit">
    <text evidence="11">Homodimer.</text>
</comment>
<dbReference type="GO" id="GO:0005524">
    <property type="term" value="F:ATP binding"/>
    <property type="evidence" value="ECO:0007669"/>
    <property type="project" value="UniProtKB-UniRule"/>
</dbReference>
<dbReference type="PANTHER" id="PTHR11766:SF0">
    <property type="entry name" value="TYROSINE--TRNA LIGASE, MITOCHONDRIAL"/>
    <property type="match status" value="1"/>
</dbReference>
<feature type="short sequence motif" description="'HIGH' region" evidence="11">
    <location>
        <begin position="44"/>
        <end position="53"/>
    </location>
</feature>
<dbReference type="FunFam" id="1.10.240.10:FF:000001">
    <property type="entry name" value="Tyrosine--tRNA ligase"/>
    <property type="match status" value="1"/>
</dbReference>
<evidence type="ECO:0000256" key="9">
    <source>
        <dbReference type="ARBA" id="ARBA00048248"/>
    </source>
</evidence>
<evidence type="ECO:0000256" key="5">
    <source>
        <dbReference type="ARBA" id="ARBA00022840"/>
    </source>
</evidence>
<dbReference type="NCBIfam" id="TIGR00234">
    <property type="entry name" value="tyrS"/>
    <property type="match status" value="1"/>
</dbReference>
<dbReference type="PRINTS" id="PR01040">
    <property type="entry name" value="TRNASYNTHTYR"/>
</dbReference>
<evidence type="ECO:0000313" key="14">
    <source>
        <dbReference type="Proteomes" id="UP000190092"/>
    </source>
</evidence>
<feature type="binding site" evidence="11">
    <location>
        <position position="176"/>
    </location>
    <ligand>
        <name>L-tyrosine</name>
        <dbReference type="ChEBI" id="CHEBI:58315"/>
    </ligand>
</feature>
<dbReference type="PANTHER" id="PTHR11766">
    <property type="entry name" value="TYROSYL-TRNA SYNTHETASE"/>
    <property type="match status" value="1"/>
</dbReference>
<dbReference type="InterPro" id="IPR024107">
    <property type="entry name" value="Tyr-tRNA-ligase_bac_1"/>
</dbReference>
<dbReference type="GO" id="GO:0042803">
    <property type="term" value="F:protein homodimerization activity"/>
    <property type="evidence" value="ECO:0007669"/>
    <property type="project" value="UniProtKB-ARBA"/>
</dbReference>
<feature type="binding site" evidence="11">
    <location>
        <position position="239"/>
    </location>
    <ligand>
        <name>ATP</name>
        <dbReference type="ChEBI" id="CHEBI:30616"/>
    </ligand>
</feature>
<dbReference type="Gene3D" id="3.10.290.10">
    <property type="entry name" value="RNA-binding S4 domain"/>
    <property type="match status" value="1"/>
</dbReference>
<keyword evidence="3 11" id="KW-0436">Ligase</keyword>
<dbReference type="PROSITE" id="PS50889">
    <property type="entry name" value="S4"/>
    <property type="match status" value="1"/>
</dbReference>
<dbReference type="FunFam" id="3.40.50.620:FF:000008">
    <property type="entry name" value="Tyrosine--tRNA ligase"/>
    <property type="match status" value="1"/>
</dbReference>
<reference evidence="14" key="1">
    <citation type="submission" date="2017-02" db="EMBL/GenBank/DDBJ databases">
        <authorList>
            <person name="Varghese N."/>
            <person name="Submissions S."/>
        </authorList>
    </citation>
    <scope>NUCLEOTIDE SEQUENCE [LARGE SCALE GENOMIC DNA]</scope>
    <source>
        <strain evidence="14">ATCC 27094</strain>
    </source>
</reference>
<comment type="subcellular location">
    <subcellularLocation>
        <location evidence="1 11">Cytoplasm</location>
    </subcellularLocation>
</comment>
<keyword evidence="5 11" id="KW-0067">ATP-binding</keyword>
<dbReference type="Gene3D" id="1.10.240.10">
    <property type="entry name" value="Tyrosyl-Transfer RNA Synthetase"/>
    <property type="match status" value="1"/>
</dbReference>
<evidence type="ECO:0000313" key="13">
    <source>
        <dbReference type="EMBL" id="SJZ55173.1"/>
    </source>
</evidence>
<feature type="short sequence motif" description="'KMSKS' region" evidence="11">
    <location>
        <begin position="236"/>
        <end position="240"/>
    </location>
</feature>
<proteinExistence type="inferred from homology"/>
<dbReference type="Gene3D" id="3.40.50.620">
    <property type="entry name" value="HUPs"/>
    <property type="match status" value="1"/>
</dbReference>
<gene>
    <name evidence="11" type="primary">tyrS</name>
    <name evidence="13" type="ORF">SAMN02745126_01591</name>
</gene>
<evidence type="ECO:0000256" key="12">
    <source>
        <dbReference type="PROSITE-ProRule" id="PRU00182"/>
    </source>
</evidence>
<dbReference type="GO" id="GO:0005829">
    <property type="term" value="C:cytosol"/>
    <property type="evidence" value="ECO:0007669"/>
    <property type="project" value="TreeGrafter"/>
</dbReference>
<feature type="binding site" evidence="11">
    <location>
        <position position="180"/>
    </location>
    <ligand>
        <name>L-tyrosine</name>
        <dbReference type="ChEBI" id="CHEBI:58315"/>
    </ligand>
</feature>
<dbReference type="RefSeq" id="WP_085933203.1">
    <property type="nucleotide sequence ID" value="NZ_FUWJ01000001.1"/>
</dbReference>
<dbReference type="InterPro" id="IPR036986">
    <property type="entry name" value="S4_RNA-bd_sf"/>
</dbReference>
<evidence type="ECO:0000256" key="8">
    <source>
        <dbReference type="ARBA" id="ARBA00023146"/>
    </source>
</evidence>
<evidence type="ECO:0000256" key="6">
    <source>
        <dbReference type="ARBA" id="ARBA00022884"/>
    </source>
</evidence>
<dbReference type="CDD" id="cd00165">
    <property type="entry name" value="S4"/>
    <property type="match status" value="1"/>
</dbReference>
<dbReference type="InterPro" id="IPR002307">
    <property type="entry name" value="Tyr-tRNA-ligase"/>
</dbReference>
<dbReference type="SUPFAM" id="SSF55174">
    <property type="entry name" value="Alpha-L RNA-binding motif"/>
    <property type="match status" value="1"/>
</dbReference>
<protein>
    <recommendedName>
        <fullName evidence="11">Tyrosine--tRNA ligase</fullName>
        <ecNumber evidence="11">6.1.1.1</ecNumber>
    </recommendedName>
    <alternativeName>
        <fullName evidence="11">Tyrosyl-tRNA synthetase</fullName>
        <shortName evidence="11">TyrRS</shortName>
    </alternativeName>
</protein>
<evidence type="ECO:0000256" key="10">
    <source>
        <dbReference type="ARBA" id="ARBA00060965"/>
    </source>
</evidence>
<dbReference type="HAMAP" id="MF_02006">
    <property type="entry name" value="Tyr_tRNA_synth_type1"/>
    <property type="match status" value="1"/>
</dbReference>
<keyword evidence="8 11" id="KW-0030">Aminoacyl-tRNA synthetase</keyword>
<comment type="function">
    <text evidence="11">Catalyzes the attachment of tyrosine to tRNA(Tyr) in a two-step reaction: tyrosine is first activated by ATP to form Tyr-AMP and then transferred to the acceptor end of tRNA(Tyr).</text>
</comment>
<evidence type="ECO:0000256" key="2">
    <source>
        <dbReference type="ARBA" id="ARBA00022490"/>
    </source>
</evidence>
<dbReference type="EC" id="6.1.1.1" evidence="11"/>
<comment type="similarity">
    <text evidence="10 11">Belongs to the class-I aminoacyl-tRNA synthetase family. TyrS type 1 subfamily.</text>
</comment>
<dbReference type="AlphaFoldDB" id="A0A1T4LK91"/>
<dbReference type="GO" id="GO:0006437">
    <property type="term" value="P:tyrosyl-tRNA aminoacylation"/>
    <property type="evidence" value="ECO:0007669"/>
    <property type="project" value="UniProtKB-UniRule"/>
</dbReference>
<dbReference type="GO" id="GO:0003723">
    <property type="term" value="F:RNA binding"/>
    <property type="evidence" value="ECO:0007669"/>
    <property type="project" value="UniProtKB-KW"/>
</dbReference>
<keyword evidence="7 11" id="KW-0648">Protein biosynthesis</keyword>
<evidence type="ECO:0000256" key="3">
    <source>
        <dbReference type="ARBA" id="ARBA00022598"/>
    </source>
</evidence>
<dbReference type="InterPro" id="IPR014729">
    <property type="entry name" value="Rossmann-like_a/b/a_fold"/>
</dbReference>
<dbReference type="OrthoDB" id="9804243at2"/>
<sequence length="417" mass="46192">MTGFKSDFMRIVHERGMVHQCSDTARLDELLASGIRTAYIGFDCTADSLHVGHLLQIMLLRWWQKCGHKPIALMGGGTTKVGDPSGRDETRQLLTVEQINANMASIKRSFSNYLVFGNGPTDAVMANNADWLDTLLYIPLLRDVGRHFSVNRMLTMDSVRLRLERDQPLSFLEFNYMILQSYDFVELYKRHNCIVQMGGSDQWGNIIMGADLGRRMANAELFALTSPLLATASGAKMGKTAAGAVWLSPDRLSPYDFWQYWRNTEDADVGRFLRLFTDLPLDEIARLEGLQGQEINDAKKVLATEVTRLAHGDQAAEQAAETARRTFEEGGRADTLPTLDLSRARLATGIPAFDLFHEAGLAASRNEARKLIKGGGGRLNDMPIASDTVVISDSDLDASGTLKLSAGRKRHVLVRAV</sequence>
<dbReference type="STRING" id="225324.SAMN02745126_01591"/>
<evidence type="ECO:0000256" key="1">
    <source>
        <dbReference type="ARBA" id="ARBA00004496"/>
    </source>
</evidence>
<feature type="binding site" evidence="11">
    <location>
        <position position="39"/>
    </location>
    <ligand>
        <name>L-tyrosine</name>
        <dbReference type="ChEBI" id="CHEBI:58315"/>
    </ligand>
</feature>
<keyword evidence="4 11" id="KW-0547">Nucleotide-binding</keyword>